<dbReference type="Pfam" id="PF00501">
    <property type="entry name" value="AMP-binding"/>
    <property type="match status" value="1"/>
</dbReference>
<dbReference type="KEGG" id="asr:WL1483_2280"/>
<keyword evidence="2" id="KW-0436">Ligase</keyword>
<reference evidence="3" key="1">
    <citation type="submission" date="2015-10" db="EMBL/GenBank/DDBJ databases">
        <title>Complete Genome Sequence of Aeromonas schubertii strain WL1483.</title>
        <authorList>
            <person name="Liu L."/>
        </authorList>
    </citation>
    <scope>NUCLEOTIDE SEQUENCE [LARGE SCALE GENOMIC DNA]</scope>
    <source>
        <strain evidence="3">WL1483</strain>
    </source>
</reference>
<evidence type="ECO:0000313" key="3">
    <source>
        <dbReference type="Proteomes" id="UP000058114"/>
    </source>
</evidence>
<dbReference type="InterPro" id="IPR050237">
    <property type="entry name" value="ATP-dep_AMP-bd_enzyme"/>
</dbReference>
<sequence>MAALLTHLYPGNPAPAWWDPVLGWLSYGDLAERVAALATSYPAGRQLVYLPFITSTRHLLHYLLALRDGHAIMLADPSQEAVPLCHRFGVSVQVTEEGECRRLGAAPTLHPELAVLLPTSGSTGGSKWVRLSRASLEANAEAICAYLAIDGGERAITSLPLFYSFGMSVLNSHLLAGASLVQCEASPLERGFWERVDALQVTSVAGVPFTYQMLSRLHFDWSRHPSLTTLTQAGGRLEPALAERFAREAVSLGRRFFVMYGQTEAGPRIAWLGHEEVLEAPGAIGRAIAGGHLFLRPEPGLPDGEGELIAEGPSVMLGYASEATDLARGRETWQLATGDLARCDEAGRFYLTGRLSRFLKLYGKRVSLAEVEAWLHTQGVQGAATGRDDRLLVALEGEGDVDALQLALAHWLKVTPASVRVQVVAALPRRSNLKIDYPALQALLEHP</sequence>
<accession>A0A0S2SJ46</accession>
<dbReference type="RefSeq" id="WP_060585444.1">
    <property type="nucleotide sequence ID" value="NZ_CP013067.1"/>
</dbReference>
<dbReference type="InterPro" id="IPR020845">
    <property type="entry name" value="AMP-binding_CS"/>
</dbReference>
<dbReference type="GO" id="GO:0016874">
    <property type="term" value="F:ligase activity"/>
    <property type="evidence" value="ECO:0007669"/>
    <property type="project" value="UniProtKB-KW"/>
</dbReference>
<dbReference type="Proteomes" id="UP000058114">
    <property type="component" value="Chromosome"/>
</dbReference>
<dbReference type="PATRIC" id="fig|652.5.peg.1725"/>
<dbReference type="InterPro" id="IPR000873">
    <property type="entry name" value="AMP-dep_synth/lig_dom"/>
</dbReference>
<dbReference type="PANTHER" id="PTHR43767:SF1">
    <property type="entry name" value="NONRIBOSOMAL PEPTIDE SYNTHASE PES1 (EUROFUNG)-RELATED"/>
    <property type="match status" value="1"/>
</dbReference>
<name>A0A0S2SJ46_9GAMM</name>
<reference evidence="2 3" key="2">
    <citation type="journal article" date="2016" name="Genome Announc.">
        <title>Complete Genome Sequence of the Highly Virulent Aeromonas schubertii Strain WL1483, Isolated from Diseased Snakehead Fish (Channa argus) in China.</title>
        <authorList>
            <person name="Liu L."/>
            <person name="Li N."/>
            <person name="Zhang D."/>
            <person name="Fu X."/>
            <person name="Shi C."/>
            <person name="Lin Q."/>
            <person name="Hao G."/>
        </authorList>
    </citation>
    <scope>NUCLEOTIDE SEQUENCE [LARGE SCALE GENOMIC DNA]</scope>
    <source>
        <strain evidence="2 3">WL1483</strain>
    </source>
</reference>
<dbReference type="InterPro" id="IPR042099">
    <property type="entry name" value="ANL_N_sf"/>
</dbReference>
<evidence type="ECO:0000313" key="2">
    <source>
        <dbReference type="EMBL" id="ALP41699.1"/>
    </source>
</evidence>
<dbReference type="SUPFAM" id="SSF56801">
    <property type="entry name" value="Acetyl-CoA synthetase-like"/>
    <property type="match status" value="1"/>
</dbReference>
<feature type="domain" description="AMP-dependent synthetase/ligase" evidence="1">
    <location>
        <begin position="109"/>
        <end position="319"/>
    </location>
</feature>
<dbReference type="PANTHER" id="PTHR43767">
    <property type="entry name" value="LONG-CHAIN-FATTY-ACID--COA LIGASE"/>
    <property type="match status" value="1"/>
</dbReference>
<protein>
    <submittedName>
        <fullName evidence="2">AMP-dependent synthetase and ligase</fullName>
    </submittedName>
</protein>
<dbReference type="EMBL" id="CP013067">
    <property type="protein sequence ID" value="ALP41699.1"/>
    <property type="molecule type" value="Genomic_DNA"/>
</dbReference>
<dbReference type="PROSITE" id="PS00455">
    <property type="entry name" value="AMP_BINDING"/>
    <property type="match status" value="1"/>
</dbReference>
<dbReference type="AlphaFoldDB" id="A0A0S2SJ46"/>
<proteinExistence type="predicted"/>
<gene>
    <name evidence="2" type="ORF">WL1483_2280</name>
</gene>
<dbReference type="Gene3D" id="3.40.50.12780">
    <property type="entry name" value="N-terminal domain of ligase-like"/>
    <property type="match status" value="1"/>
</dbReference>
<evidence type="ECO:0000259" key="1">
    <source>
        <dbReference type="Pfam" id="PF00501"/>
    </source>
</evidence>
<organism evidence="2 3">
    <name type="scientific">Aeromonas schubertii</name>
    <dbReference type="NCBI Taxonomy" id="652"/>
    <lineage>
        <taxon>Bacteria</taxon>
        <taxon>Pseudomonadati</taxon>
        <taxon>Pseudomonadota</taxon>
        <taxon>Gammaproteobacteria</taxon>
        <taxon>Aeromonadales</taxon>
        <taxon>Aeromonadaceae</taxon>
        <taxon>Aeromonas</taxon>
    </lineage>
</organism>